<sequence>MQNPNSGPPADTTSSVARYLPARFRSIILACLDANLPRSAAFYAERYFALDNKCHDALHLYSTSLLRCGQTQSALWLVSPPYQKDPCPECRVVQADCYTALGQHAQAGAALEASLQESPLSDIGSSLNGPRETRVLQEEAVLYCKVGKAALKANLIDKAVINFKRALAINPLVWDAFEGLCAAGSFPDILDLFPSRNPPVKQGPEDFLANVASSSKQPVLGGGLASTGSGLGFFTPGQEQNGFATPGFHMPPLQPFRLGTMHNPRDSLTSNESSFYPDNSILGPLRIQRTGAAVAPRPLSSADEAGPAPKKPRSHSRQAHAEKEKVKPETRIKKTSTRSGKSENTTMAPPSMASRRSARLLSNHAVGEKQKSHNVKHPPPRKRTVHGRSKSTESEMDEDMPALGDVGHSPQSNNTQSPRSDDPPIPVWTEEMEQAAQDAYYTAVADIYVYDLMRLFASCVRLLAMYDCEGCLSEIDLLPRNHQQTVTVILMIAKARYEQADYIKAERFFDHARSMDPHRVWDMELYSTTLWHLQRNAKLSFLAQELLSIDARCPEAWIAIGNCFSLQKERSQAMTCFRRAAQLDSSCGYAYTLMGHELAEEDIDKAVTCFQSAVRVDPRSYNAWYGLGSCYLRMSKLKMAEYHFRKASSIHPQNAVLLGCVGMAVERRGDSEQAYELFTHAVHLSPDNALVRYRRAKILISSKKYREAIVDLEYLHRKVAPEEANVVFQLARVYRLVGDETKSAQMLAVARDMSPKSMNKIKRLLSTDREEDDEDEDEGMHYQHQQQRESQLKSYRQFSRKTHPTSNISSQQLSSSMSSSFAACFVSHSASSTMSSIAAYCASLAHSKLRSAAHESGSRDNLSLHRWVLLKNSITTRDVHDDVYSSDSDSTSNTHSSSSQSSSTDHPESENVQTVSNQVVQSHPTTVVADVGYDVGEDDEDEEVDSIFDKYVPAYLFPDPGYAYAVAAVVPETDFASEDQWFDSLLETLGDEDDEDEEAVVVNNSQQVVVVTAPAPAPPAVNDYNNGVQVHIVPIDDGEDGNSDEQPTYSRSEPESTSLSSSYSDDYVVPSPSSSPLSTSSTISSSSSTATSTTTSSSVPYPVSYPLLRRPFDIDSHDFCCSLHSPSSRSDSPSYLPPYFHTRPYTAFEPSDGMMLNDSEEGEEEEESVPDAIEDTSDDESEAQSLSTPFSRSRSSLSLVDPASIPLPRDRFEPQIYCSASDEFFATATSNTTTATTTTTTSTAVIPYKTGPDKCKVENKASTLPVGLLGSSIHNRLINSYELLLSLDSERPT</sequence>
<feature type="region of interest" description="Disordered" evidence="4">
    <location>
        <begin position="257"/>
        <end position="426"/>
    </location>
</feature>
<comment type="similarity">
    <text evidence="2">Belongs to the APC3/CDC27 family.</text>
</comment>
<gene>
    <name evidence="5" type="ORF">PNOK_0030300</name>
</gene>
<proteinExistence type="inferred from homology"/>
<feature type="compositionally biased region" description="Polar residues" evidence="4">
    <location>
        <begin position="409"/>
        <end position="418"/>
    </location>
</feature>
<feature type="region of interest" description="Disordered" evidence="4">
    <location>
        <begin position="766"/>
        <end position="812"/>
    </location>
</feature>
<feature type="repeat" description="TPR" evidence="3">
    <location>
        <begin position="621"/>
        <end position="654"/>
    </location>
</feature>
<dbReference type="Pfam" id="PF13181">
    <property type="entry name" value="TPR_8"/>
    <property type="match status" value="1"/>
</dbReference>
<reference evidence="5 6" key="1">
    <citation type="journal article" date="2017" name="Mol. Ecol.">
        <title>Comparative and population genomic landscape of Phellinus noxius: A hypervariable fungus causing root rot in trees.</title>
        <authorList>
            <person name="Chung C.L."/>
            <person name="Lee T.J."/>
            <person name="Akiba M."/>
            <person name="Lee H.H."/>
            <person name="Kuo T.H."/>
            <person name="Liu D."/>
            <person name="Ke H.M."/>
            <person name="Yokoi T."/>
            <person name="Roa M.B."/>
            <person name="Lu M.J."/>
            <person name="Chang Y.Y."/>
            <person name="Ann P.J."/>
            <person name="Tsai J.N."/>
            <person name="Chen C.Y."/>
            <person name="Tzean S.S."/>
            <person name="Ota Y."/>
            <person name="Hattori T."/>
            <person name="Sahashi N."/>
            <person name="Liou R.F."/>
            <person name="Kikuchi T."/>
            <person name="Tsai I.J."/>
        </authorList>
    </citation>
    <scope>NUCLEOTIDE SEQUENCE [LARGE SCALE GENOMIC DNA]</scope>
    <source>
        <strain evidence="5 6">FFPRI411160</strain>
    </source>
</reference>
<evidence type="ECO:0000313" key="6">
    <source>
        <dbReference type="Proteomes" id="UP000217199"/>
    </source>
</evidence>
<feature type="compositionally biased region" description="Low complexity" evidence="4">
    <location>
        <begin position="885"/>
        <end position="904"/>
    </location>
</feature>
<dbReference type="SMART" id="SM00028">
    <property type="entry name" value="TPR"/>
    <property type="match status" value="8"/>
</dbReference>
<dbReference type="STRING" id="2282107.A0A286UUV6"/>
<feature type="compositionally biased region" description="Low complexity" evidence="4">
    <location>
        <begin position="1185"/>
        <end position="1194"/>
    </location>
</feature>
<dbReference type="GO" id="GO:0007091">
    <property type="term" value="P:metaphase/anaphase transition of mitotic cell cycle"/>
    <property type="evidence" value="ECO:0007669"/>
    <property type="project" value="TreeGrafter"/>
</dbReference>
<evidence type="ECO:0000313" key="5">
    <source>
        <dbReference type="EMBL" id="PAV23235.1"/>
    </source>
</evidence>
<dbReference type="InParanoid" id="A0A286UUV6"/>
<evidence type="ECO:0000256" key="4">
    <source>
        <dbReference type="SAM" id="MobiDB-lite"/>
    </source>
</evidence>
<feature type="compositionally biased region" description="Polar residues" evidence="4">
    <location>
        <begin position="337"/>
        <end position="346"/>
    </location>
</feature>
<dbReference type="InterPro" id="IPR019734">
    <property type="entry name" value="TPR_rpt"/>
</dbReference>
<dbReference type="SUPFAM" id="SSF48452">
    <property type="entry name" value="TPR-like"/>
    <property type="match status" value="2"/>
</dbReference>
<dbReference type="GO" id="GO:0005680">
    <property type="term" value="C:anaphase-promoting complex"/>
    <property type="evidence" value="ECO:0007669"/>
    <property type="project" value="UniProtKB-ARBA"/>
</dbReference>
<protein>
    <submittedName>
        <fullName evidence="5">TPR</fullName>
    </submittedName>
</protein>
<dbReference type="Pfam" id="PF13432">
    <property type="entry name" value="TPR_16"/>
    <property type="match status" value="1"/>
</dbReference>
<feature type="region of interest" description="Disordered" evidence="4">
    <location>
        <begin position="881"/>
        <end position="923"/>
    </location>
</feature>
<dbReference type="GO" id="GO:0016567">
    <property type="term" value="P:protein ubiquitination"/>
    <property type="evidence" value="ECO:0007669"/>
    <property type="project" value="TreeGrafter"/>
</dbReference>
<evidence type="ECO:0000256" key="3">
    <source>
        <dbReference type="PROSITE-ProRule" id="PRU00339"/>
    </source>
</evidence>
<feature type="repeat" description="TPR" evidence="3">
    <location>
        <begin position="554"/>
        <end position="587"/>
    </location>
</feature>
<comment type="caution">
    <text evidence="5">The sequence shown here is derived from an EMBL/GenBank/DDBJ whole genome shotgun (WGS) entry which is preliminary data.</text>
</comment>
<feature type="region of interest" description="Disordered" evidence="4">
    <location>
        <begin position="1147"/>
        <end position="1194"/>
    </location>
</feature>
<feature type="repeat" description="TPR" evidence="3">
    <location>
        <begin position="655"/>
        <end position="688"/>
    </location>
</feature>
<feature type="repeat" description="TPR" evidence="3">
    <location>
        <begin position="140"/>
        <end position="173"/>
    </location>
</feature>
<dbReference type="GO" id="GO:0005737">
    <property type="term" value="C:cytoplasm"/>
    <property type="evidence" value="ECO:0007669"/>
    <property type="project" value="TreeGrafter"/>
</dbReference>
<dbReference type="PANTHER" id="PTHR12558:SF13">
    <property type="entry name" value="CELL DIVISION CYCLE PROTEIN 27 HOMOLOG"/>
    <property type="match status" value="1"/>
</dbReference>
<name>A0A286UUV6_9AGAM</name>
<keyword evidence="6" id="KW-1185">Reference proteome</keyword>
<organism evidence="5 6">
    <name type="scientific">Pyrrhoderma noxium</name>
    <dbReference type="NCBI Taxonomy" id="2282107"/>
    <lineage>
        <taxon>Eukaryota</taxon>
        <taxon>Fungi</taxon>
        <taxon>Dikarya</taxon>
        <taxon>Basidiomycota</taxon>
        <taxon>Agaricomycotina</taxon>
        <taxon>Agaricomycetes</taxon>
        <taxon>Hymenochaetales</taxon>
        <taxon>Hymenochaetaceae</taxon>
        <taxon>Pyrrhoderma</taxon>
    </lineage>
</organism>
<evidence type="ECO:0000256" key="1">
    <source>
        <dbReference type="ARBA" id="ARBA00022803"/>
    </source>
</evidence>
<feature type="compositionally biased region" description="Low complexity" evidence="4">
    <location>
        <begin position="347"/>
        <end position="362"/>
    </location>
</feature>
<keyword evidence="1 3" id="KW-0802">TPR repeat</keyword>
<feature type="compositionally biased region" description="Low complexity" evidence="4">
    <location>
        <begin position="911"/>
        <end position="923"/>
    </location>
</feature>
<dbReference type="Proteomes" id="UP000217199">
    <property type="component" value="Unassembled WGS sequence"/>
</dbReference>
<dbReference type="GO" id="GO:0051301">
    <property type="term" value="P:cell division"/>
    <property type="evidence" value="ECO:0007669"/>
    <property type="project" value="TreeGrafter"/>
</dbReference>
<dbReference type="FunCoup" id="A0A286UUV6">
    <property type="interactions" value="744"/>
</dbReference>
<dbReference type="EMBL" id="NBII01000001">
    <property type="protein sequence ID" value="PAV23235.1"/>
    <property type="molecule type" value="Genomic_DNA"/>
</dbReference>
<feature type="compositionally biased region" description="Basic residues" evidence="4">
    <location>
        <begin position="372"/>
        <end position="389"/>
    </location>
</feature>
<feature type="compositionally biased region" description="Acidic residues" evidence="4">
    <location>
        <begin position="1158"/>
        <end position="1182"/>
    </location>
</feature>
<feature type="compositionally biased region" description="Low complexity" evidence="4">
    <location>
        <begin position="1055"/>
        <end position="1102"/>
    </location>
</feature>
<evidence type="ECO:0000256" key="2">
    <source>
        <dbReference type="ARBA" id="ARBA00038210"/>
    </source>
</evidence>
<dbReference type="PROSITE" id="PS50005">
    <property type="entry name" value="TPR"/>
    <property type="match status" value="4"/>
</dbReference>
<dbReference type="Gene3D" id="1.25.40.10">
    <property type="entry name" value="Tetratricopeptide repeat domain"/>
    <property type="match status" value="4"/>
</dbReference>
<dbReference type="OrthoDB" id="10248520at2759"/>
<accession>A0A286UUV6</accession>
<feature type="region of interest" description="Disordered" evidence="4">
    <location>
        <begin position="1033"/>
        <end position="1102"/>
    </location>
</feature>
<feature type="compositionally biased region" description="Basic and acidic residues" evidence="4">
    <location>
        <begin position="319"/>
        <end position="332"/>
    </location>
</feature>
<dbReference type="Pfam" id="PF12895">
    <property type="entry name" value="ANAPC3"/>
    <property type="match status" value="1"/>
</dbReference>
<feature type="compositionally biased region" description="Acidic residues" evidence="4">
    <location>
        <begin position="769"/>
        <end position="778"/>
    </location>
</feature>
<dbReference type="GO" id="GO:0031145">
    <property type="term" value="P:anaphase-promoting complex-dependent catabolic process"/>
    <property type="evidence" value="ECO:0007669"/>
    <property type="project" value="TreeGrafter"/>
</dbReference>
<feature type="compositionally biased region" description="Polar residues" evidence="4">
    <location>
        <begin position="266"/>
        <end position="277"/>
    </location>
</feature>
<dbReference type="PANTHER" id="PTHR12558">
    <property type="entry name" value="CELL DIVISION CYCLE 16,23,27"/>
    <property type="match status" value="1"/>
</dbReference>
<dbReference type="InterPro" id="IPR011990">
    <property type="entry name" value="TPR-like_helical_dom_sf"/>
</dbReference>